<feature type="transmembrane region" description="Helical" evidence="1">
    <location>
        <begin position="23"/>
        <end position="44"/>
    </location>
</feature>
<dbReference type="AlphaFoldDB" id="A0A816F8Y7"/>
<feature type="transmembrane region" description="Helical" evidence="1">
    <location>
        <begin position="348"/>
        <end position="368"/>
    </location>
</feature>
<feature type="transmembrane region" description="Helical" evidence="1">
    <location>
        <begin position="175"/>
        <end position="198"/>
    </location>
</feature>
<feature type="transmembrane region" description="Helical" evidence="1">
    <location>
        <begin position="313"/>
        <end position="336"/>
    </location>
</feature>
<comment type="caution">
    <text evidence="2">The sequence shown here is derived from an EMBL/GenBank/DDBJ whole genome shotgun (WGS) entry which is preliminary data.</text>
</comment>
<dbReference type="OrthoDB" id="10040542at2759"/>
<name>A0A816F8Y7_9BILA</name>
<keyword evidence="1" id="KW-1133">Transmembrane helix</keyword>
<organism evidence="2 4">
    <name type="scientific">Rotaria magnacalcarata</name>
    <dbReference type="NCBI Taxonomy" id="392030"/>
    <lineage>
        <taxon>Eukaryota</taxon>
        <taxon>Metazoa</taxon>
        <taxon>Spiralia</taxon>
        <taxon>Gnathifera</taxon>
        <taxon>Rotifera</taxon>
        <taxon>Eurotatoria</taxon>
        <taxon>Bdelloidea</taxon>
        <taxon>Philodinida</taxon>
        <taxon>Philodinidae</taxon>
        <taxon>Rotaria</taxon>
    </lineage>
</organism>
<dbReference type="Proteomes" id="UP000663887">
    <property type="component" value="Unassembled WGS sequence"/>
</dbReference>
<evidence type="ECO:0000313" key="3">
    <source>
        <dbReference type="EMBL" id="CAF2053666.1"/>
    </source>
</evidence>
<feature type="transmembrane region" description="Helical" evidence="1">
    <location>
        <begin position="134"/>
        <end position="155"/>
    </location>
</feature>
<keyword evidence="1" id="KW-0812">Transmembrane</keyword>
<protein>
    <submittedName>
        <fullName evidence="2">Uncharacterized protein</fullName>
    </submittedName>
</protein>
<proteinExistence type="predicted"/>
<dbReference type="Proteomes" id="UP000663834">
    <property type="component" value="Unassembled WGS sequence"/>
</dbReference>
<reference evidence="2" key="1">
    <citation type="submission" date="2021-02" db="EMBL/GenBank/DDBJ databases">
        <authorList>
            <person name="Nowell W R."/>
        </authorList>
    </citation>
    <scope>NUCLEOTIDE SEQUENCE</scope>
</reference>
<evidence type="ECO:0000313" key="4">
    <source>
        <dbReference type="Proteomes" id="UP000663834"/>
    </source>
</evidence>
<gene>
    <name evidence="2" type="ORF">KQP761_LOCUS31440</name>
    <name evidence="3" type="ORF">XDN619_LOCUS9197</name>
</gene>
<feature type="transmembrane region" description="Helical" evidence="1">
    <location>
        <begin position="210"/>
        <end position="229"/>
    </location>
</feature>
<dbReference type="EMBL" id="CAJNRG010003158">
    <property type="protein sequence ID" value="CAF2053666.1"/>
    <property type="molecule type" value="Genomic_DNA"/>
</dbReference>
<feature type="transmembrane region" description="Helical" evidence="1">
    <location>
        <begin position="256"/>
        <end position="276"/>
    </location>
</feature>
<sequence length="385" mass="45289">MGTLVIGSNQSSLSITTMNDDELIIMTTLSYLIVNFIIHIIFFLTTIFNNKWQIVNISRHLFHRYFKQTPTEKLNTVDIPSSNIEQSCLNVTEVKPVKSFIANKISSIPSSYSSLSSAILFESETILNRTVRSFGLLLCTCLFLTNWLRFGIYLYPKLYPNTIKYSLNLCTIQSFSLHVLTLFHINLTISIRLLWHYCFICSKYWQKITYCRILILFLSIFICSCIFTWPSISDEWASMIFDHILNICIVNYKFNLSYTFFVLSFTCIIPYILLIISHNQQMKSIDHRISKYFATFKIEQHTQKLNIIQRKTLFQYSSYIILIWSLINIILLIFIHVPIEHDSSIKSIIYYIQMCVFLIDPIIYMFIFRALSIITLLRPTDQFDF</sequence>
<evidence type="ECO:0000256" key="1">
    <source>
        <dbReference type="SAM" id="Phobius"/>
    </source>
</evidence>
<keyword evidence="1" id="KW-0472">Membrane</keyword>
<accession>A0A816F8Y7</accession>
<dbReference type="EMBL" id="CAJNOW010017484">
    <property type="protein sequence ID" value="CAF1658086.1"/>
    <property type="molecule type" value="Genomic_DNA"/>
</dbReference>
<evidence type="ECO:0000313" key="2">
    <source>
        <dbReference type="EMBL" id="CAF1658086.1"/>
    </source>
</evidence>